<accession>A0A0F7UT45</accession>
<reference evidence="4" key="1">
    <citation type="journal article" date="2015" name="PLoS ONE">
        <title>Comprehensive Evaluation of Toxoplasma gondii VEG and Neospora caninum LIV Genomes with Tachyzoite Stage Transcriptome and Proteome Defines Novel Transcript Features.</title>
        <authorList>
            <person name="Ramaprasad A."/>
            <person name="Mourier T."/>
            <person name="Naeem R."/>
            <person name="Malas T.B."/>
            <person name="Moussa E."/>
            <person name="Panigrahi A."/>
            <person name="Vermont S.J."/>
            <person name="Otto T.D."/>
            <person name="Wastling J."/>
            <person name="Pain A."/>
        </authorList>
    </citation>
    <scope>NUCLEOTIDE SEQUENCE</scope>
    <source>
        <strain evidence="4">VEG</strain>
    </source>
</reference>
<evidence type="ECO:0000259" key="3">
    <source>
        <dbReference type="Pfam" id="PF00849"/>
    </source>
</evidence>
<dbReference type="AlphaFoldDB" id="A0A0F7UT45"/>
<evidence type="ECO:0000256" key="1">
    <source>
        <dbReference type="ARBA" id="ARBA00023235"/>
    </source>
</evidence>
<gene>
    <name evidence="4" type="ORF">BN1205_104220</name>
</gene>
<dbReference type="Pfam" id="PF00849">
    <property type="entry name" value="PseudoU_synth_2"/>
    <property type="match status" value="1"/>
</dbReference>
<feature type="domain" description="Pseudouridine synthase RsuA/RluA-like" evidence="3">
    <location>
        <begin position="7"/>
        <end position="248"/>
    </location>
</feature>
<evidence type="ECO:0000256" key="2">
    <source>
        <dbReference type="SAM" id="MobiDB-lite"/>
    </source>
</evidence>
<dbReference type="Gene3D" id="3.30.70.580">
    <property type="entry name" value="Pseudouridine synthase I, catalytic domain, N-terminal subdomain"/>
    <property type="match status" value="1"/>
</dbReference>
<dbReference type="InterPro" id="IPR006145">
    <property type="entry name" value="PsdUridine_synth_RsuA/RluA"/>
</dbReference>
<dbReference type="Gene3D" id="3.30.70.1560">
    <property type="entry name" value="Alpha-L RNA-binding motif"/>
    <property type="match status" value="2"/>
</dbReference>
<dbReference type="GO" id="GO:0001522">
    <property type="term" value="P:pseudouridine synthesis"/>
    <property type="evidence" value="ECO:0007669"/>
    <property type="project" value="InterPro"/>
</dbReference>
<dbReference type="PANTHER" id="PTHR47683">
    <property type="entry name" value="PSEUDOURIDINE SYNTHASE FAMILY PROTEIN-RELATED"/>
    <property type="match status" value="1"/>
</dbReference>
<dbReference type="SUPFAM" id="SSF55120">
    <property type="entry name" value="Pseudouridine synthase"/>
    <property type="match status" value="1"/>
</dbReference>
<protein>
    <submittedName>
        <fullName evidence="4">16S pseudouridylate synthase, putative</fullName>
    </submittedName>
</protein>
<dbReference type="InterPro" id="IPR042092">
    <property type="entry name" value="PsdUridine_s_RsuA/RluB/E/F_cat"/>
</dbReference>
<dbReference type="InterPro" id="IPR020103">
    <property type="entry name" value="PsdUridine_synth_cat_dom_sf"/>
</dbReference>
<dbReference type="InterPro" id="IPR020094">
    <property type="entry name" value="TruA/RsuA/RluB/E/F_N"/>
</dbReference>
<feature type="region of interest" description="Disordered" evidence="2">
    <location>
        <begin position="197"/>
        <end position="217"/>
    </location>
</feature>
<keyword evidence="1" id="KW-0413">Isomerase</keyword>
<evidence type="ECO:0000313" key="4">
    <source>
        <dbReference type="EMBL" id="CEL73224.1"/>
    </source>
</evidence>
<name>A0A0F7UT45_TOXGV</name>
<dbReference type="PANTHER" id="PTHR47683:SF2">
    <property type="entry name" value="RNA-BINDING S4 DOMAIN-CONTAINING PROTEIN"/>
    <property type="match status" value="1"/>
</dbReference>
<sequence>MDTRLTVLLNKPMHYLSCQVDRQMGGGRGKPLCRQLLTPERRWEETGQGERRREVKSNLSPAKCNKLVCAGRLDVDSTGLTVFTQDGRLASQLVGPGKRVSKEYHVEVDLPVSAGALTLLRHGLSLDGLELLPAKVRLLSPLRDAFFSPLPTSTVSISSFPSRSGSRPVSETPAHLCTDFRQGESISSPSLTVSVSSSVAAKEKPGDRRAEDEEADAEVESEMWVGKTTRLSIELLEGRHRQIRRMCELVGLRVLKIHRIRIGKVSLGNLPQGRWRLLLPHESFV</sequence>
<proteinExistence type="predicted"/>
<dbReference type="GO" id="GO:0003723">
    <property type="term" value="F:RNA binding"/>
    <property type="evidence" value="ECO:0007669"/>
    <property type="project" value="InterPro"/>
</dbReference>
<dbReference type="EMBL" id="LN714495">
    <property type="protein sequence ID" value="CEL73224.1"/>
    <property type="molecule type" value="Genomic_DNA"/>
</dbReference>
<dbReference type="GO" id="GO:0009982">
    <property type="term" value="F:pseudouridine synthase activity"/>
    <property type="evidence" value="ECO:0007669"/>
    <property type="project" value="InterPro"/>
</dbReference>
<feature type="compositionally biased region" description="Basic and acidic residues" evidence="2">
    <location>
        <begin position="201"/>
        <end position="211"/>
    </location>
</feature>
<organism evidence="4">
    <name type="scientific">Toxoplasma gondii (strain ATCC 50861 / VEG)</name>
    <dbReference type="NCBI Taxonomy" id="432359"/>
    <lineage>
        <taxon>Eukaryota</taxon>
        <taxon>Sar</taxon>
        <taxon>Alveolata</taxon>
        <taxon>Apicomplexa</taxon>
        <taxon>Conoidasida</taxon>
        <taxon>Coccidia</taxon>
        <taxon>Eucoccidiorida</taxon>
        <taxon>Eimeriorina</taxon>
        <taxon>Sarcocystidae</taxon>
        <taxon>Toxoplasma</taxon>
    </lineage>
</organism>
<dbReference type="InterPro" id="IPR050343">
    <property type="entry name" value="RsuA_PseudoU_synthase"/>
</dbReference>